<dbReference type="AlphaFoldDB" id="A0AAE0XVY0"/>
<keyword evidence="2" id="KW-1185">Reference proteome</keyword>
<evidence type="ECO:0000313" key="1">
    <source>
        <dbReference type="EMBL" id="KAK3718803.1"/>
    </source>
</evidence>
<dbReference type="EMBL" id="JAWDGP010007429">
    <property type="protein sequence ID" value="KAK3718803.1"/>
    <property type="molecule type" value="Genomic_DNA"/>
</dbReference>
<name>A0AAE0XVY0_9GAST</name>
<comment type="caution">
    <text evidence="1">The sequence shown here is derived from an EMBL/GenBank/DDBJ whole genome shotgun (WGS) entry which is preliminary data.</text>
</comment>
<proteinExistence type="predicted"/>
<reference evidence="1" key="1">
    <citation type="journal article" date="2023" name="G3 (Bethesda)">
        <title>A reference genome for the long-term kleptoplast-retaining sea slug Elysia crispata morphotype clarki.</title>
        <authorList>
            <person name="Eastman K.E."/>
            <person name="Pendleton A.L."/>
            <person name="Shaikh M.A."/>
            <person name="Suttiyut T."/>
            <person name="Ogas R."/>
            <person name="Tomko P."/>
            <person name="Gavelis G."/>
            <person name="Widhalm J.R."/>
            <person name="Wisecaver J.H."/>
        </authorList>
    </citation>
    <scope>NUCLEOTIDE SEQUENCE</scope>
    <source>
        <strain evidence="1">ECLA1</strain>
    </source>
</reference>
<organism evidence="1 2">
    <name type="scientific">Elysia crispata</name>
    <name type="common">lettuce slug</name>
    <dbReference type="NCBI Taxonomy" id="231223"/>
    <lineage>
        <taxon>Eukaryota</taxon>
        <taxon>Metazoa</taxon>
        <taxon>Spiralia</taxon>
        <taxon>Lophotrochozoa</taxon>
        <taxon>Mollusca</taxon>
        <taxon>Gastropoda</taxon>
        <taxon>Heterobranchia</taxon>
        <taxon>Euthyneura</taxon>
        <taxon>Panpulmonata</taxon>
        <taxon>Sacoglossa</taxon>
        <taxon>Placobranchoidea</taxon>
        <taxon>Plakobranchidae</taxon>
        <taxon>Elysia</taxon>
    </lineage>
</organism>
<protein>
    <submittedName>
        <fullName evidence="1">Uncharacterized protein</fullName>
    </submittedName>
</protein>
<accession>A0AAE0XVY0</accession>
<evidence type="ECO:0000313" key="2">
    <source>
        <dbReference type="Proteomes" id="UP001283361"/>
    </source>
</evidence>
<sequence>MRSVAGISVGELSLHPLLLIYMRSVAGISVGVSEPASFTLPIYKRKSRVVFALHIRLVGLVLSDVYSAQSLSSNCRRWSRQSTSFLEPPTCLRTPVSTTDKRWCRPTAGRLVSPVLDPVPALE</sequence>
<gene>
    <name evidence="1" type="ORF">RRG08_061698</name>
</gene>
<dbReference type="Proteomes" id="UP001283361">
    <property type="component" value="Unassembled WGS sequence"/>
</dbReference>